<dbReference type="InterPro" id="IPR018202">
    <property type="entry name" value="Ser_caboxypep_ser_AS"/>
</dbReference>
<dbReference type="PANTHER" id="PTHR11802">
    <property type="entry name" value="SERINE PROTEASE FAMILY S10 SERINE CARBOXYPEPTIDASE"/>
    <property type="match status" value="1"/>
</dbReference>
<dbReference type="PRINTS" id="PR00724">
    <property type="entry name" value="CRBOXYPTASEC"/>
</dbReference>
<reference evidence="8" key="1">
    <citation type="journal article" date="2023" name="Access Microbiol">
        <title>De-novo genome assembly for Akanthomyces muscarius, a biocontrol agent of insect agricultural pests.</title>
        <authorList>
            <person name="Erdos Z."/>
            <person name="Studholme D.J."/>
            <person name="Raymond B."/>
            <person name="Sharma M."/>
        </authorList>
    </citation>
    <scope>NUCLEOTIDE SEQUENCE</scope>
    <source>
        <strain evidence="8">Ve6</strain>
    </source>
</reference>
<evidence type="ECO:0000256" key="6">
    <source>
        <dbReference type="ARBA" id="ARBA00023180"/>
    </source>
</evidence>
<feature type="signal peptide" evidence="7">
    <location>
        <begin position="1"/>
        <end position="17"/>
    </location>
</feature>
<dbReference type="GeneID" id="80888201"/>
<dbReference type="Pfam" id="PF00450">
    <property type="entry name" value="Peptidase_S10"/>
    <property type="match status" value="1"/>
</dbReference>
<dbReference type="InterPro" id="IPR001563">
    <property type="entry name" value="Peptidase_S10"/>
</dbReference>
<accession>A0A9W8QGL1</accession>
<dbReference type="Gene3D" id="3.40.50.1820">
    <property type="entry name" value="alpha/beta hydrolase"/>
    <property type="match status" value="1"/>
</dbReference>
<feature type="chain" id="PRO_5041017902" description="Carboxypeptidase" evidence="7">
    <location>
        <begin position="18"/>
        <end position="472"/>
    </location>
</feature>
<evidence type="ECO:0000313" key="9">
    <source>
        <dbReference type="Proteomes" id="UP001144673"/>
    </source>
</evidence>
<dbReference type="Proteomes" id="UP001144673">
    <property type="component" value="Chromosome 6"/>
</dbReference>
<dbReference type="EC" id="3.4.16.-" evidence="7"/>
<sequence>MRWTYFVVLSLLSPGLAKPTSPYHSNAAWDFIATHNKIERAAEPTKSAVSNYALRGRTLDSSALGVDTVKQCAGYLDDNERNKHLFYWFFESRNDPSKDPLILWLQGGPGCSGMSGLFFENGPAKIGENLTIVRNPDSWNNKANVLYIDPPVNTGFSHGDAVNTTLAASKDIYALLSLFFQQFPQYAKLDFHITGESYAGHYIPTDAAEILSHADSSINLKSIMIGNGYVDPYHQVPQYPNMACGRGGLPAIFKETTCETMRHAVPKCQQMIQQCYNHHNTSRCIKTSQDCTAVGGPCERNPYDMRKQCVGDLTNMCYQGVEYVTQFLNKPEVMAALGVEVKSWTSCSDSMDKAFHAAGDDIQPVYRHVETVLEKGVPVLIYAGDVDYILNWLGQRAWTNALQWSVHEAFNWAQTRNLTIDSSNSTQAYGTLKHAKGLAFARIFKAGHLVPMDQPKPILDLVSRWVGGEFQK</sequence>
<keyword evidence="2 7" id="KW-0121">Carboxypeptidase</keyword>
<evidence type="ECO:0000256" key="7">
    <source>
        <dbReference type="RuleBase" id="RU361156"/>
    </source>
</evidence>
<dbReference type="PROSITE" id="PS00131">
    <property type="entry name" value="CARBOXYPEPT_SER_SER"/>
    <property type="match status" value="1"/>
</dbReference>
<proteinExistence type="inferred from homology"/>
<dbReference type="GO" id="GO:0006508">
    <property type="term" value="P:proteolysis"/>
    <property type="evidence" value="ECO:0007669"/>
    <property type="project" value="UniProtKB-KW"/>
</dbReference>
<evidence type="ECO:0000256" key="1">
    <source>
        <dbReference type="ARBA" id="ARBA00009431"/>
    </source>
</evidence>
<dbReference type="KEGG" id="amus:LMH87_001042"/>
<comment type="caution">
    <text evidence="8">The sequence shown here is derived from an EMBL/GenBank/DDBJ whole genome shotgun (WGS) entry which is preliminary data.</text>
</comment>
<evidence type="ECO:0000256" key="2">
    <source>
        <dbReference type="ARBA" id="ARBA00022645"/>
    </source>
</evidence>
<keyword evidence="5 7" id="KW-0378">Hydrolase</keyword>
<evidence type="ECO:0000256" key="3">
    <source>
        <dbReference type="ARBA" id="ARBA00022670"/>
    </source>
</evidence>
<dbReference type="GO" id="GO:0000324">
    <property type="term" value="C:fungal-type vacuole"/>
    <property type="evidence" value="ECO:0007669"/>
    <property type="project" value="TreeGrafter"/>
</dbReference>
<keyword evidence="6" id="KW-0325">Glycoprotein</keyword>
<dbReference type="InterPro" id="IPR029058">
    <property type="entry name" value="AB_hydrolase_fold"/>
</dbReference>
<dbReference type="Gene3D" id="1.10.287.410">
    <property type="match status" value="1"/>
</dbReference>
<name>A0A9W8QGL1_AKAMU</name>
<evidence type="ECO:0000313" key="8">
    <source>
        <dbReference type="EMBL" id="KAJ4155814.1"/>
    </source>
</evidence>
<keyword evidence="4 7" id="KW-0732">Signal</keyword>
<dbReference type="PANTHER" id="PTHR11802:SF113">
    <property type="entry name" value="SERINE CARBOXYPEPTIDASE CTSA-4.1"/>
    <property type="match status" value="1"/>
</dbReference>
<protein>
    <recommendedName>
        <fullName evidence="7">Carboxypeptidase</fullName>
        <ecNumber evidence="7">3.4.16.-</ecNumber>
    </recommendedName>
</protein>
<dbReference type="SUPFAM" id="SSF53474">
    <property type="entry name" value="alpha/beta-Hydrolases"/>
    <property type="match status" value="1"/>
</dbReference>
<dbReference type="AlphaFoldDB" id="A0A9W8QGL1"/>
<dbReference type="RefSeq" id="XP_056055938.1">
    <property type="nucleotide sequence ID" value="XM_056199053.1"/>
</dbReference>
<keyword evidence="9" id="KW-1185">Reference proteome</keyword>
<evidence type="ECO:0000256" key="4">
    <source>
        <dbReference type="ARBA" id="ARBA00022729"/>
    </source>
</evidence>
<comment type="similarity">
    <text evidence="1 7">Belongs to the peptidase S10 family.</text>
</comment>
<dbReference type="GO" id="GO:0004185">
    <property type="term" value="F:serine-type carboxypeptidase activity"/>
    <property type="evidence" value="ECO:0007669"/>
    <property type="project" value="UniProtKB-UniRule"/>
</dbReference>
<dbReference type="EMBL" id="JAJHUN010000007">
    <property type="protein sequence ID" value="KAJ4155814.1"/>
    <property type="molecule type" value="Genomic_DNA"/>
</dbReference>
<gene>
    <name evidence="8" type="ORF">LMH87_001042</name>
</gene>
<evidence type="ECO:0000256" key="5">
    <source>
        <dbReference type="ARBA" id="ARBA00022801"/>
    </source>
</evidence>
<keyword evidence="3 7" id="KW-0645">Protease</keyword>
<organism evidence="8 9">
    <name type="scientific">Akanthomyces muscarius</name>
    <name type="common">Entomopathogenic fungus</name>
    <name type="synonym">Lecanicillium muscarium</name>
    <dbReference type="NCBI Taxonomy" id="2231603"/>
    <lineage>
        <taxon>Eukaryota</taxon>
        <taxon>Fungi</taxon>
        <taxon>Dikarya</taxon>
        <taxon>Ascomycota</taxon>
        <taxon>Pezizomycotina</taxon>
        <taxon>Sordariomycetes</taxon>
        <taxon>Hypocreomycetidae</taxon>
        <taxon>Hypocreales</taxon>
        <taxon>Cordycipitaceae</taxon>
        <taxon>Akanthomyces</taxon>
    </lineage>
</organism>